<sequence length="921" mass="102237">MNDRLQEVLEGKGQNYILPFLWQHGEEERAIREELARVHEAGIGAVCIESRPHPDFLGPKWWADMDIVMDEARKRGMKVWLLDDDHFPTGHAVGKVKAAPEALHRVFLGERHIDVVGPARGASLLLDTLLLSGLRPTVSTPGSASGKNKLISVVAVRRDSSGGSLLADCVDITDLVQDGVLYWDIPEGYWRVFIVSENKDGGSQAQADYINPLHPDSVRVLIDTVYEAVYSRYKADFGKTFAGFFSDEPGFYNDKTTFDFDSKPGKQGIVLPWSAELPALLAQALGDDYRERLHLLWHDAGERSHAVRYAYMNIVSKLYGENFCNQIGAWCSERGVEYIGHVLEDNNVHARLGSGAGHFFRALAGQHMSGIDVVLWQIVPGFDEVPFRWPAGETDSEFFHYGLAKLGVSLAHIDPKKQGRTMCEVFGAYGWAEGLKLMKWLTDHMLVRGVNYFVPHAFSQKAFPDPDCPPHLYADGKNPQYRYYKILNDYTNRISHLLSGGRHAATAAVLYHAEAEWSGPAMYFHKPVKVLMQRQIDCDVIPADVLLKGSSVREGRLRVHLEDYACLIVPYAEALPAALIRRVVQLAGQGVAVRFVEGLPARSSEGDEVSAELSLLAGHPNVSVVALDKLAPGLIEDGHYDIRADAYEPYLRSYRYVHDGLETFMFFNEHPNRTVRTKVALPVEGDVYAYDAFINRLTRLNVEDININGVNAWKGTSISLVLEPYESVIVLQGSGLTAYSAIPRPSAGEASSASSANSSAGSVGSTIQLRGEWTVSIADAERYPQFTAWGKLTGLTDMSGPEALPRFSGTIRYEVDFEWDEDRSERGEFELDESGAGEVLLDLGEAYETAEAWLNGERAGVRICPPYRMEATGLLRKGKNRLVVEVTNTLAKEQRDFLSAYAQQEPSGLLGPVRLIKMRKG</sequence>
<dbReference type="EMBL" id="JAGRPV010000001">
    <property type="protein sequence ID" value="MDI4643566.1"/>
    <property type="molecule type" value="Genomic_DNA"/>
</dbReference>
<accession>A0ABT6T9S0</accession>
<proteinExistence type="predicted"/>
<keyword evidence="1" id="KW-0378">Hydrolase</keyword>
<dbReference type="PANTHER" id="PTHR36848:SF2">
    <property type="entry name" value="SECRETED PROTEIN"/>
    <property type="match status" value="1"/>
</dbReference>
<dbReference type="RefSeq" id="WP_282906621.1">
    <property type="nucleotide sequence ID" value="NZ_JAGRPV010000001.1"/>
</dbReference>
<gene>
    <name evidence="1" type="ORF">KB449_01280</name>
</gene>
<dbReference type="Proteomes" id="UP001161691">
    <property type="component" value="Unassembled WGS sequence"/>
</dbReference>
<dbReference type="InterPro" id="IPR053161">
    <property type="entry name" value="Ulvan_degrading_GH"/>
</dbReference>
<dbReference type="PANTHER" id="PTHR36848">
    <property type="entry name" value="DNA-BINDING PROTEIN (PUTATIVE SECRETED PROTEIN)-RELATED"/>
    <property type="match status" value="1"/>
</dbReference>
<dbReference type="InterPro" id="IPR008979">
    <property type="entry name" value="Galactose-bd-like_sf"/>
</dbReference>
<reference evidence="1" key="1">
    <citation type="submission" date="2023-04" db="EMBL/GenBank/DDBJ databases">
        <title>Comparative genomic analysis of Cohnella hashimotonis sp. nov., isolated from the International Space Station.</title>
        <authorList>
            <person name="Venkateswaran K."/>
            <person name="Simpson A."/>
        </authorList>
    </citation>
    <scope>NUCLEOTIDE SEQUENCE</scope>
    <source>
        <strain evidence="1">F6_2S_P_1</strain>
    </source>
</reference>
<dbReference type="GO" id="GO:0016787">
    <property type="term" value="F:hydrolase activity"/>
    <property type="evidence" value="ECO:0007669"/>
    <property type="project" value="UniProtKB-KW"/>
</dbReference>
<dbReference type="NCBIfam" id="NF045579">
    <property type="entry name" value="rhamnoside_JR"/>
    <property type="match status" value="1"/>
</dbReference>
<keyword evidence="2" id="KW-1185">Reference proteome</keyword>
<protein>
    <submittedName>
        <fullName evidence="1">Glycosyl hydrolase</fullName>
    </submittedName>
</protein>
<evidence type="ECO:0000313" key="1">
    <source>
        <dbReference type="EMBL" id="MDI4643566.1"/>
    </source>
</evidence>
<organism evidence="1 2">
    <name type="scientific">Cohnella hashimotonis</name>
    <dbReference type="NCBI Taxonomy" id="2826895"/>
    <lineage>
        <taxon>Bacteria</taxon>
        <taxon>Bacillati</taxon>
        <taxon>Bacillota</taxon>
        <taxon>Bacilli</taxon>
        <taxon>Bacillales</taxon>
        <taxon>Paenibacillaceae</taxon>
        <taxon>Cohnella</taxon>
    </lineage>
</organism>
<evidence type="ECO:0000313" key="2">
    <source>
        <dbReference type="Proteomes" id="UP001161691"/>
    </source>
</evidence>
<comment type="caution">
    <text evidence="1">The sequence shown here is derived from an EMBL/GenBank/DDBJ whole genome shotgun (WGS) entry which is preliminary data.</text>
</comment>
<dbReference type="SUPFAM" id="SSF49785">
    <property type="entry name" value="Galactose-binding domain-like"/>
    <property type="match status" value="1"/>
</dbReference>
<name>A0ABT6T9S0_9BACL</name>
<dbReference type="InterPro" id="IPR017853">
    <property type="entry name" value="GH"/>
</dbReference>
<dbReference type="SUPFAM" id="SSF51445">
    <property type="entry name" value="(Trans)glycosidases"/>
    <property type="match status" value="1"/>
</dbReference>
<dbReference type="Gene3D" id="2.60.120.260">
    <property type="entry name" value="Galactose-binding domain-like"/>
    <property type="match status" value="1"/>
</dbReference>